<feature type="region of interest" description="Disordered" evidence="1">
    <location>
        <begin position="1"/>
        <end position="27"/>
    </location>
</feature>
<organism evidence="2 3">
    <name type="scientific">Triticum urartu</name>
    <name type="common">Red wild einkorn</name>
    <name type="synonym">Crithodium urartu</name>
    <dbReference type="NCBI Taxonomy" id="4572"/>
    <lineage>
        <taxon>Eukaryota</taxon>
        <taxon>Viridiplantae</taxon>
        <taxon>Streptophyta</taxon>
        <taxon>Embryophyta</taxon>
        <taxon>Tracheophyta</taxon>
        <taxon>Spermatophyta</taxon>
        <taxon>Magnoliopsida</taxon>
        <taxon>Liliopsida</taxon>
        <taxon>Poales</taxon>
        <taxon>Poaceae</taxon>
        <taxon>BOP clade</taxon>
        <taxon>Pooideae</taxon>
        <taxon>Triticodae</taxon>
        <taxon>Triticeae</taxon>
        <taxon>Triticinae</taxon>
        <taxon>Triticum</taxon>
    </lineage>
</organism>
<name>A0A8R7TQR4_TRIUA</name>
<evidence type="ECO:0000313" key="2">
    <source>
        <dbReference type="EnsemblPlants" id="TuG1812G0300000548.01.T01"/>
    </source>
</evidence>
<accession>A0A8R7TQR4</accession>
<evidence type="ECO:0000256" key="1">
    <source>
        <dbReference type="SAM" id="MobiDB-lite"/>
    </source>
</evidence>
<dbReference type="Proteomes" id="UP000015106">
    <property type="component" value="Chromosome 3"/>
</dbReference>
<dbReference type="Gramene" id="TuG1812G0300000548.01.T01">
    <property type="protein sequence ID" value="TuG1812G0300000548.01.T01"/>
    <property type="gene ID" value="TuG1812G0300000548.01"/>
</dbReference>
<reference evidence="2" key="2">
    <citation type="submission" date="2018-03" db="EMBL/GenBank/DDBJ databases">
        <title>The Triticum urartu genome reveals the dynamic nature of wheat genome evolution.</title>
        <authorList>
            <person name="Ling H."/>
            <person name="Ma B."/>
            <person name="Shi X."/>
            <person name="Liu H."/>
            <person name="Dong L."/>
            <person name="Sun H."/>
            <person name="Cao Y."/>
            <person name="Gao Q."/>
            <person name="Zheng S."/>
            <person name="Li Y."/>
            <person name="Yu Y."/>
            <person name="Du H."/>
            <person name="Qi M."/>
            <person name="Li Y."/>
            <person name="Yu H."/>
            <person name="Cui Y."/>
            <person name="Wang N."/>
            <person name="Chen C."/>
            <person name="Wu H."/>
            <person name="Zhao Y."/>
            <person name="Zhang J."/>
            <person name="Li Y."/>
            <person name="Zhou W."/>
            <person name="Zhang B."/>
            <person name="Hu W."/>
            <person name="Eijk M."/>
            <person name="Tang J."/>
            <person name="Witsenboer H."/>
            <person name="Zhao S."/>
            <person name="Li Z."/>
            <person name="Zhang A."/>
            <person name="Wang D."/>
            <person name="Liang C."/>
        </authorList>
    </citation>
    <scope>NUCLEOTIDE SEQUENCE [LARGE SCALE GENOMIC DNA]</scope>
    <source>
        <strain evidence="2">cv. G1812</strain>
    </source>
</reference>
<proteinExistence type="predicted"/>
<protein>
    <submittedName>
        <fullName evidence="2">Uncharacterized protein</fullName>
    </submittedName>
</protein>
<dbReference type="AlphaFoldDB" id="A0A8R7TQR4"/>
<reference evidence="2" key="3">
    <citation type="submission" date="2022-06" db="UniProtKB">
        <authorList>
            <consortium name="EnsemblPlants"/>
        </authorList>
    </citation>
    <scope>IDENTIFICATION</scope>
</reference>
<evidence type="ECO:0000313" key="3">
    <source>
        <dbReference type="Proteomes" id="UP000015106"/>
    </source>
</evidence>
<sequence>HRSPFTDITNSSTIENESVTTNSQQAKKNTWYARLSDEKRAAFLEKRRMSRQEKKAQTLNIVSGQLAPEAHASLGSKECTPLSNITNTHTNDARCTGDSTTTVLHSGDANVGRKRSAHNWYA</sequence>
<keyword evidence="3" id="KW-1185">Reference proteome</keyword>
<dbReference type="EnsemblPlants" id="TuG1812G0300000548.01.T01">
    <property type="protein sequence ID" value="TuG1812G0300000548.01.T01"/>
    <property type="gene ID" value="TuG1812G0300000548.01"/>
</dbReference>
<reference evidence="3" key="1">
    <citation type="journal article" date="2013" name="Nature">
        <title>Draft genome of the wheat A-genome progenitor Triticum urartu.</title>
        <authorList>
            <person name="Ling H.Q."/>
            <person name="Zhao S."/>
            <person name="Liu D."/>
            <person name="Wang J."/>
            <person name="Sun H."/>
            <person name="Zhang C."/>
            <person name="Fan H."/>
            <person name="Li D."/>
            <person name="Dong L."/>
            <person name="Tao Y."/>
            <person name="Gao C."/>
            <person name="Wu H."/>
            <person name="Li Y."/>
            <person name="Cui Y."/>
            <person name="Guo X."/>
            <person name="Zheng S."/>
            <person name="Wang B."/>
            <person name="Yu K."/>
            <person name="Liang Q."/>
            <person name="Yang W."/>
            <person name="Lou X."/>
            <person name="Chen J."/>
            <person name="Feng M."/>
            <person name="Jian J."/>
            <person name="Zhang X."/>
            <person name="Luo G."/>
            <person name="Jiang Y."/>
            <person name="Liu J."/>
            <person name="Wang Z."/>
            <person name="Sha Y."/>
            <person name="Zhang B."/>
            <person name="Wu H."/>
            <person name="Tang D."/>
            <person name="Shen Q."/>
            <person name="Xue P."/>
            <person name="Zou S."/>
            <person name="Wang X."/>
            <person name="Liu X."/>
            <person name="Wang F."/>
            <person name="Yang Y."/>
            <person name="An X."/>
            <person name="Dong Z."/>
            <person name="Zhang K."/>
            <person name="Zhang X."/>
            <person name="Luo M.C."/>
            <person name="Dvorak J."/>
            <person name="Tong Y."/>
            <person name="Wang J."/>
            <person name="Yang H."/>
            <person name="Li Z."/>
            <person name="Wang D."/>
            <person name="Zhang A."/>
            <person name="Wang J."/>
        </authorList>
    </citation>
    <scope>NUCLEOTIDE SEQUENCE</scope>
    <source>
        <strain evidence="3">cv. G1812</strain>
    </source>
</reference>